<dbReference type="RefSeq" id="WP_212707515.1">
    <property type="nucleotide sequence ID" value="NZ_BAAAFW010000050.1"/>
</dbReference>
<keyword evidence="4 7" id="KW-0812">Transmembrane</keyword>
<keyword evidence="5 7" id="KW-1133">Transmembrane helix</keyword>
<evidence type="ECO:0000256" key="1">
    <source>
        <dbReference type="ARBA" id="ARBA00004651"/>
    </source>
</evidence>
<dbReference type="Pfam" id="PF00482">
    <property type="entry name" value="T2SSF"/>
    <property type="match status" value="1"/>
</dbReference>
<comment type="caution">
    <text evidence="9">The sequence shown here is derived from an EMBL/GenBank/DDBJ whole genome shotgun (WGS) entry which is preliminary data.</text>
</comment>
<name>A0ABW1VM26_9GAMM</name>
<feature type="transmembrane region" description="Helical" evidence="7">
    <location>
        <begin position="182"/>
        <end position="200"/>
    </location>
</feature>
<organism evidence="9 10">
    <name type="scientific">Tatumella punctata</name>
    <dbReference type="NCBI Taxonomy" id="399969"/>
    <lineage>
        <taxon>Bacteria</taxon>
        <taxon>Pseudomonadati</taxon>
        <taxon>Pseudomonadota</taxon>
        <taxon>Gammaproteobacteria</taxon>
        <taxon>Enterobacterales</taxon>
        <taxon>Erwiniaceae</taxon>
        <taxon>Tatumella</taxon>
    </lineage>
</organism>
<reference evidence="10" key="1">
    <citation type="journal article" date="2019" name="Int. J. Syst. Evol. Microbiol.">
        <title>The Global Catalogue of Microorganisms (GCM) 10K type strain sequencing project: providing services to taxonomists for standard genome sequencing and annotation.</title>
        <authorList>
            <consortium name="The Broad Institute Genomics Platform"/>
            <consortium name="The Broad Institute Genome Sequencing Center for Infectious Disease"/>
            <person name="Wu L."/>
            <person name="Ma J."/>
        </authorList>
    </citation>
    <scope>NUCLEOTIDE SEQUENCE [LARGE SCALE GENOMIC DNA]</scope>
    <source>
        <strain evidence="10">CGMCC 4.1530</strain>
    </source>
</reference>
<dbReference type="EMBL" id="JBHSUC010000002">
    <property type="protein sequence ID" value="MFC6361118.1"/>
    <property type="molecule type" value="Genomic_DNA"/>
</dbReference>
<dbReference type="InterPro" id="IPR003004">
    <property type="entry name" value="GspF/PilC"/>
</dbReference>
<dbReference type="PANTHER" id="PTHR30012">
    <property type="entry name" value="GENERAL SECRETION PATHWAY PROTEIN"/>
    <property type="match status" value="1"/>
</dbReference>
<keyword evidence="6 7" id="KW-0472">Membrane</keyword>
<evidence type="ECO:0000259" key="8">
    <source>
        <dbReference type="Pfam" id="PF00482"/>
    </source>
</evidence>
<gene>
    <name evidence="9" type="ORF">ACFP73_03245</name>
</gene>
<keyword evidence="3" id="KW-1003">Cell membrane</keyword>
<accession>A0ABW1VM26</accession>
<evidence type="ECO:0000256" key="5">
    <source>
        <dbReference type="ARBA" id="ARBA00022989"/>
    </source>
</evidence>
<dbReference type="Gene3D" id="1.20.81.30">
    <property type="entry name" value="Type II secretion system (T2SS), domain F"/>
    <property type="match status" value="2"/>
</dbReference>
<evidence type="ECO:0000256" key="4">
    <source>
        <dbReference type="ARBA" id="ARBA00022692"/>
    </source>
</evidence>
<dbReference type="InterPro" id="IPR018076">
    <property type="entry name" value="T2SS_GspF_dom"/>
</dbReference>
<comment type="similarity">
    <text evidence="2">Belongs to the GSP F family.</text>
</comment>
<dbReference type="PANTHER" id="PTHR30012:SF0">
    <property type="entry name" value="TYPE II SECRETION SYSTEM PROTEIN F-RELATED"/>
    <property type="match status" value="1"/>
</dbReference>
<feature type="transmembrane region" description="Helical" evidence="7">
    <location>
        <begin position="329"/>
        <end position="347"/>
    </location>
</feature>
<feature type="domain" description="Type II secretion system protein GspF" evidence="8">
    <location>
        <begin position="229"/>
        <end position="347"/>
    </location>
</feature>
<evidence type="ECO:0000313" key="10">
    <source>
        <dbReference type="Proteomes" id="UP001596215"/>
    </source>
</evidence>
<evidence type="ECO:0000256" key="7">
    <source>
        <dbReference type="SAM" id="Phobius"/>
    </source>
</evidence>
<evidence type="ECO:0000313" key="9">
    <source>
        <dbReference type="EMBL" id="MFC6361118.1"/>
    </source>
</evidence>
<feature type="transmembrane region" description="Helical" evidence="7">
    <location>
        <begin position="129"/>
        <end position="148"/>
    </location>
</feature>
<evidence type="ECO:0000256" key="2">
    <source>
        <dbReference type="ARBA" id="ARBA00005745"/>
    </source>
</evidence>
<dbReference type="Proteomes" id="UP001596215">
    <property type="component" value="Unassembled WGS sequence"/>
</dbReference>
<proteinExistence type="inferred from homology"/>
<comment type="subcellular location">
    <subcellularLocation>
        <location evidence="1">Cell membrane</location>
        <topology evidence="1">Multi-pass membrane protein</topology>
    </subcellularLocation>
</comment>
<dbReference type="InterPro" id="IPR042094">
    <property type="entry name" value="T2SS_GspF_sf"/>
</dbReference>
<evidence type="ECO:0000256" key="6">
    <source>
        <dbReference type="ARBA" id="ARBA00023136"/>
    </source>
</evidence>
<sequence>MKQSLPWREHSERLSRQLALKTFSGNDRISLYDDLAFLLENQFKLADAVNTLILSDRSAKSPRVYCLQDIAEALTCGMSLDKGLRGWVPEQELLLLSTGVSDGDLAAAIRRAMTIARATKEMRSACSSALAYPCLLLVSCLFMVQLVSHRFLPRLAALVSEDQWQGSLRALSVLSRGLSDNLLFIITGTILLLAWVIWSLPNLTGRVRCHLLDHLLPWKLYRDIQGVSFLLNISALLRAQVKTEQSLRQLMQRASPWLYERLEATLQQVWQGKHLGAALFATGYAFPSAETVKKLRVLTAADNAENIIENFASDWLVKTVQQIKRTATMTGYVCLSLNAGYMILILLSTQDLNNLISVHQ</sequence>
<protein>
    <submittedName>
        <fullName evidence="9">Type II secretion system F family protein</fullName>
    </submittedName>
</protein>
<evidence type="ECO:0000256" key="3">
    <source>
        <dbReference type="ARBA" id="ARBA00022475"/>
    </source>
</evidence>
<keyword evidence="10" id="KW-1185">Reference proteome</keyword>